<evidence type="ECO:0000256" key="1">
    <source>
        <dbReference type="SAM" id="MobiDB-lite"/>
    </source>
</evidence>
<dbReference type="Proteomes" id="UP000799423">
    <property type="component" value="Unassembled WGS sequence"/>
</dbReference>
<dbReference type="EMBL" id="MU006293">
    <property type="protein sequence ID" value="KAF2854115.1"/>
    <property type="molecule type" value="Genomic_DNA"/>
</dbReference>
<evidence type="ECO:0000313" key="4">
    <source>
        <dbReference type="Proteomes" id="UP000799423"/>
    </source>
</evidence>
<name>A0A6A7BI24_9PLEO</name>
<evidence type="ECO:0000313" key="3">
    <source>
        <dbReference type="EMBL" id="KAF2854115.1"/>
    </source>
</evidence>
<keyword evidence="2" id="KW-0812">Transmembrane</keyword>
<feature type="transmembrane region" description="Helical" evidence="2">
    <location>
        <begin position="90"/>
        <end position="111"/>
    </location>
</feature>
<keyword evidence="4" id="KW-1185">Reference proteome</keyword>
<protein>
    <submittedName>
        <fullName evidence="3">Uncharacterized protein</fullName>
    </submittedName>
</protein>
<evidence type="ECO:0000256" key="2">
    <source>
        <dbReference type="SAM" id="Phobius"/>
    </source>
</evidence>
<feature type="transmembrane region" description="Helical" evidence="2">
    <location>
        <begin position="565"/>
        <end position="589"/>
    </location>
</feature>
<dbReference type="AlphaFoldDB" id="A0A6A7BI24"/>
<dbReference type="OrthoDB" id="5357734at2759"/>
<feature type="transmembrane region" description="Helical" evidence="2">
    <location>
        <begin position="140"/>
        <end position="158"/>
    </location>
</feature>
<sequence>MNHNIRPVSEATFVEPQESIHKRSSQPSAKSTKGVVDVNVEAITEDREVDQDNSNSSTAWYKKESGYCSEDVKQDVGIDWKPGFRHQFPWIGFAGFIVIIFATAMAVAILASSHEKRVKDWPPTKFATQPNVLLNIANQVQNLGLITLIGQGLAIAWWRKALQGSSLEELHKNHACSNSFYAIITSGNHFNIIALAALMTKFAVIDSTLFQKATRTEITQQKAYMNTFVTGWFETEWPLRAGGIIGDEGNIKTVDAAWASVLDAYSGKIANGKMHDSLEGNASFFGCPFRQECSGAIQGLGFAFNCSTSIEDVDYGLQRSTQWGGVFTSYPLWDISFNASWASETKPYVSVLLDMLYVDSHTGNSSISCPGTLTRRTCEVRPALVEYPITIMTPSKEELAGKNIVTYIKFFDDKRSWPINTPLDGTQQIDELKVLKYVDLSDRFNETSTVGALTYVLNNLYSSSANLTYTTDWDVAARGGSASTTFFADNDREDKSRCWYDIDNFGKDDPAVEMLRKLNTLSFVTSHHLKGAPTTDVSQRAAAGMSNQTIQTSVTGIVEEYITNFAYVGGALAATLITVLLVIPVYWGFWQLGRKITLGPLEISNAFGAPIIAPERTKAFHGDFDQVLEDVGKRSVQYGQLVGRPVGLMGWRSRRGGQAGEGGRGDGRETAVRRIGIGAVVGGGCGCGDWGASEDVRR</sequence>
<feature type="transmembrane region" description="Helical" evidence="2">
    <location>
        <begin position="179"/>
        <end position="199"/>
    </location>
</feature>
<organism evidence="3 4">
    <name type="scientific">Plenodomus tracheiphilus IPT5</name>
    <dbReference type="NCBI Taxonomy" id="1408161"/>
    <lineage>
        <taxon>Eukaryota</taxon>
        <taxon>Fungi</taxon>
        <taxon>Dikarya</taxon>
        <taxon>Ascomycota</taxon>
        <taxon>Pezizomycotina</taxon>
        <taxon>Dothideomycetes</taxon>
        <taxon>Pleosporomycetidae</taxon>
        <taxon>Pleosporales</taxon>
        <taxon>Pleosporineae</taxon>
        <taxon>Leptosphaeriaceae</taxon>
        <taxon>Plenodomus</taxon>
    </lineage>
</organism>
<gene>
    <name evidence="3" type="ORF">T440DRAFT_514849</name>
</gene>
<feature type="region of interest" description="Disordered" evidence="1">
    <location>
        <begin position="16"/>
        <end position="36"/>
    </location>
</feature>
<accession>A0A6A7BI24</accession>
<keyword evidence="2" id="KW-0472">Membrane</keyword>
<dbReference type="PANTHER" id="PTHR37576">
    <property type="entry name" value="DEFECT AT LOW TEMPERATURE PROTEIN 1"/>
    <property type="match status" value="1"/>
</dbReference>
<dbReference type="InterPro" id="IPR021514">
    <property type="entry name" value="DUF3176"/>
</dbReference>
<keyword evidence="2" id="KW-1133">Transmembrane helix</keyword>
<dbReference type="Pfam" id="PF11374">
    <property type="entry name" value="DUF3176"/>
    <property type="match status" value="1"/>
</dbReference>
<dbReference type="PANTHER" id="PTHR37576:SF2">
    <property type="entry name" value="DEFECT AT LOW TEMPERATURE PROTEIN 1"/>
    <property type="match status" value="1"/>
</dbReference>
<reference evidence="3" key="1">
    <citation type="submission" date="2020-01" db="EMBL/GenBank/DDBJ databases">
        <authorList>
            <consortium name="DOE Joint Genome Institute"/>
            <person name="Haridas S."/>
            <person name="Albert R."/>
            <person name="Binder M."/>
            <person name="Bloem J."/>
            <person name="Labutti K."/>
            <person name="Salamov A."/>
            <person name="Andreopoulos B."/>
            <person name="Baker S.E."/>
            <person name="Barry K."/>
            <person name="Bills G."/>
            <person name="Bluhm B.H."/>
            <person name="Cannon C."/>
            <person name="Castanera R."/>
            <person name="Culley D.E."/>
            <person name="Daum C."/>
            <person name="Ezra D."/>
            <person name="Gonzalez J.B."/>
            <person name="Henrissat B."/>
            <person name="Kuo A."/>
            <person name="Liang C."/>
            <person name="Lipzen A."/>
            <person name="Lutzoni F."/>
            <person name="Magnuson J."/>
            <person name="Mondo S."/>
            <person name="Nolan M."/>
            <person name="Ohm R."/>
            <person name="Pangilinan J."/>
            <person name="Park H.-J."/>
            <person name="Ramirez L."/>
            <person name="Alfaro M."/>
            <person name="Sun H."/>
            <person name="Tritt A."/>
            <person name="Yoshinaga Y."/>
            <person name="Zwiers L.-H."/>
            <person name="Turgeon B.G."/>
            <person name="Goodwin S.B."/>
            <person name="Spatafora J.W."/>
            <person name="Crous P.W."/>
            <person name="Grigoriev I.V."/>
        </authorList>
    </citation>
    <scope>NUCLEOTIDE SEQUENCE</scope>
    <source>
        <strain evidence="3">IPT5</strain>
    </source>
</reference>
<proteinExistence type="predicted"/>